<comment type="caution">
    <text evidence="2">The sequence shown here is derived from an EMBL/GenBank/DDBJ whole genome shotgun (WGS) entry which is preliminary data.</text>
</comment>
<proteinExistence type="predicted"/>
<keyword evidence="2" id="KW-0326">Glycosidase</keyword>
<dbReference type="EMBL" id="JAGGKV010000004">
    <property type="protein sequence ID" value="MBP1962707.1"/>
    <property type="molecule type" value="Genomic_DNA"/>
</dbReference>
<dbReference type="Pfam" id="PF07470">
    <property type="entry name" value="Glyco_hydro_88"/>
    <property type="match status" value="1"/>
</dbReference>
<dbReference type="RefSeq" id="WP_167053354.1">
    <property type="nucleotide sequence ID" value="NZ_JAAOZR010000006.1"/>
</dbReference>
<protein>
    <submittedName>
        <fullName evidence="2">Unsaturated rhamnogalacturonyl hydrolase</fullName>
        <ecNumber evidence="2">3.2.1.172</ecNumber>
    </submittedName>
</protein>
<dbReference type="InterPro" id="IPR010905">
    <property type="entry name" value="Glyco_hydro_88"/>
</dbReference>
<dbReference type="InterPro" id="IPR012341">
    <property type="entry name" value="6hp_glycosidase-like_sf"/>
</dbReference>
<dbReference type="EC" id="3.2.1.172" evidence="2"/>
<dbReference type="GO" id="GO:0102211">
    <property type="term" value="F:unsaturated rhamnogalacturonyl hydrolase activity"/>
    <property type="evidence" value="ECO:0007669"/>
    <property type="project" value="UniProtKB-EC"/>
</dbReference>
<keyword evidence="1 2" id="KW-0378">Hydrolase</keyword>
<dbReference type="PANTHER" id="PTHR33886:SF8">
    <property type="entry name" value="UNSATURATED RHAMNOGALACTURONAN HYDROLASE (EUROFUNG)"/>
    <property type="match status" value="1"/>
</dbReference>
<sequence length="347" mass="38681">MTLESAAQKVWTAMTKDHSGNWGMDIHQWDWVPGVGLIALLDYYEATRKPEVLSYLVDWTQRNKEKAKGSKVINSIAPFAIFPALNQLLDEAWYREEAIRIAEWMIAEAPRTRERAFEHTVTENVEFSEQVWADTVFMAVLFLARTASLVGSKKYAEEALQQVLVHLSLLQDEKSGVLFHGWNCNSADHMSAARWTRANAWVAAGVPLIVKKIEPLVTIPDELRMRYGQLISGLAAYQQADGLWATVMDHPEFYREVSGSAGIGYGIRKAMDIGLIERNDRYDAAVERALAAVLATISEDGVVSGVSGGTPVMKSIFAYQEIPQYPTLYGQGLVLMLLAESMHKQGG</sequence>
<dbReference type="PANTHER" id="PTHR33886">
    <property type="entry name" value="UNSATURATED RHAMNOGALACTURONAN HYDROLASE (EUROFUNG)"/>
    <property type="match status" value="1"/>
</dbReference>
<dbReference type="InterPro" id="IPR052043">
    <property type="entry name" value="PolySaccharide_Degr_Enz"/>
</dbReference>
<gene>
    <name evidence="2" type="ORF">J2Z65_001923</name>
</gene>
<reference evidence="2 3" key="1">
    <citation type="submission" date="2021-03" db="EMBL/GenBank/DDBJ databases">
        <title>Genomic Encyclopedia of Type Strains, Phase IV (KMG-IV): sequencing the most valuable type-strain genomes for metagenomic binning, comparative biology and taxonomic classification.</title>
        <authorList>
            <person name="Goeker M."/>
        </authorList>
    </citation>
    <scope>NUCLEOTIDE SEQUENCE [LARGE SCALE GENOMIC DNA]</scope>
    <source>
        <strain evidence="2 3">DSM 24950</strain>
    </source>
</reference>
<accession>A0ABS4HVM8</accession>
<dbReference type="InterPro" id="IPR008928">
    <property type="entry name" value="6-hairpin_glycosidase_sf"/>
</dbReference>
<evidence type="ECO:0000313" key="2">
    <source>
        <dbReference type="EMBL" id="MBP1962707.1"/>
    </source>
</evidence>
<evidence type="ECO:0000256" key="1">
    <source>
        <dbReference type="ARBA" id="ARBA00022801"/>
    </source>
</evidence>
<organism evidence="2 3">
    <name type="scientific">Paenibacillus aceris</name>
    <dbReference type="NCBI Taxonomy" id="869555"/>
    <lineage>
        <taxon>Bacteria</taxon>
        <taxon>Bacillati</taxon>
        <taxon>Bacillota</taxon>
        <taxon>Bacilli</taxon>
        <taxon>Bacillales</taxon>
        <taxon>Paenibacillaceae</taxon>
        <taxon>Paenibacillus</taxon>
    </lineage>
</organism>
<dbReference type="Gene3D" id="1.50.10.10">
    <property type="match status" value="1"/>
</dbReference>
<evidence type="ECO:0000313" key="3">
    <source>
        <dbReference type="Proteomes" id="UP001519344"/>
    </source>
</evidence>
<name>A0ABS4HVM8_9BACL</name>
<dbReference type="SUPFAM" id="SSF48208">
    <property type="entry name" value="Six-hairpin glycosidases"/>
    <property type="match status" value="1"/>
</dbReference>
<dbReference type="Proteomes" id="UP001519344">
    <property type="component" value="Unassembled WGS sequence"/>
</dbReference>
<keyword evidence="3" id="KW-1185">Reference proteome</keyword>